<comment type="caution">
    <text evidence="2">The sequence shown here is derived from an EMBL/GenBank/DDBJ whole genome shotgun (WGS) entry which is preliminary data.</text>
</comment>
<dbReference type="Pfam" id="PF09836">
    <property type="entry name" value="DUF2063"/>
    <property type="match status" value="1"/>
</dbReference>
<dbReference type="Proteomes" id="UP000183924">
    <property type="component" value="Unassembled WGS sequence"/>
</dbReference>
<protein>
    <recommendedName>
        <fullName evidence="1">Putative DNA-binding domain-containing protein</fullName>
    </recommendedName>
</protein>
<proteinExistence type="predicted"/>
<name>A0A1J8NIK3_9COXI</name>
<dbReference type="InterPro" id="IPR044922">
    <property type="entry name" value="DUF2063_N_sf"/>
</dbReference>
<dbReference type="InterPro" id="IPR018640">
    <property type="entry name" value="DUF2063"/>
</dbReference>
<feature type="domain" description="Putative DNA-binding" evidence="1">
    <location>
        <begin position="7"/>
        <end position="98"/>
    </location>
</feature>
<dbReference type="STRING" id="1225476.A1D18_03525"/>
<evidence type="ECO:0000313" key="2">
    <source>
        <dbReference type="EMBL" id="OIZ95177.1"/>
    </source>
</evidence>
<dbReference type="Gene3D" id="1.10.150.690">
    <property type="entry name" value="DUF2063"/>
    <property type="match status" value="1"/>
</dbReference>
<dbReference type="EMBL" id="LUKY01000032">
    <property type="protein sequence ID" value="OIZ95177.1"/>
    <property type="molecule type" value="Genomic_DNA"/>
</dbReference>
<accession>A0A1J8NIK3</accession>
<sequence length="260" mass="29671">MSALANLQHRLQTHLMGEDKQILNQLVLPVRGTVHERLAVYRNAYDWRLIDALHQEYGLLAKLLGDEAFTVLAEVFIDTYPSQFYSIAKFSEPLVQFLTEQAPYSEQLYLSELTQLIKGLITSLEAADAPCLNFEVLANIAEQNWPSLCFKFHPSVQYFSFNYNSYAIWQALVQEKPVPEVRMIKNHCVVWRKGLQSYAIALTEAEALVLYLLQQGFCFADVCEAVYDKGFMSESQAASFVANLLANWLNNHLFSEVQLS</sequence>
<organism evidence="2 3">
    <name type="scientific">Candidatus Rickettsiella isopodorum</name>
    <dbReference type="NCBI Taxonomy" id="1225476"/>
    <lineage>
        <taxon>Bacteria</taxon>
        <taxon>Pseudomonadati</taxon>
        <taxon>Pseudomonadota</taxon>
        <taxon>Gammaproteobacteria</taxon>
        <taxon>Legionellales</taxon>
        <taxon>Coxiellaceae</taxon>
        <taxon>Rickettsiella</taxon>
    </lineage>
</organism>
<keyword evidence="3" id="KW-1185">Reference proteome</keyword>
<evidence type="ECO:0000259" key="1">
    <source>
        <dbReference type="Pfam" id="PF09836"/>
    </source>
</evidence>
<dbReference type="OrthoDB" id="343356at2"/>
<evidence type="ECO:0000313" key="3">
    <source>
        <dbReference type="Proteomes" id="UP000183924"/>
    </source>
</evidence>
<reference evidence="2 3" key="1">
    <citation type="submission" date="2016-03" db="EMBL/GenBank/DDBJ databases">
        <title>Comparative genomics of Rickettsiella.</title>
        <authorList>
            <person name="Chandler C."/>
            <person name="Wang Y."/>
        </authorList>
    </citation>
    <scope>NUCLEOTIDE SEQUENCE [LARGE SCALE GENOMIC DNA]</scope>
    <source>
        <strain evidence="2 3">RCFS May 2013</strain>
    </source>
</reference>
<dbReference type="AlphaFoldDB" id="A0A1J8NIK3"/>
<gene>
    <name evidence="2" type="ORF">A1D18_03525</name>
</gene>
<dbReference type="RefSeq" id="WP_071662437.1">
    <property type="nucleotide sequence ID" value="NZ_LUKY01000032.1"/>
</dbReference>